<feature type="transmembrane region" description="Helical" evidence="1">
    <location>
        <begin position="49"/>
        <end position="67"/>
    </location>
</feature>
<proteinExistence type="predicted"/>
<feature type="transmembrane region" description="Helical" evidence="1">
    <location>
        <begin position="12"/>
        <end position="29"/>
    </location>
</feature>
<reference evidence="2 3" key="1">
    <citation type="submission" date="2011-03" db="EMBL/GenBank/DDBJ databases">
        <title>The Genome Sequence of Gemella haemolysans M341.</title>
        <authorList>
            <consortium name="The Broad Institute Genome Sequencing Platform"/>
            <consortium name="The Broad Institute Genome Sequencing Center for Infectious Disease"/>
            <person name="Earl A."/>
            <person name="Ward D."/>
            <person name="Feldgarden M."/>
            <person name="Gevers D."/>
            <person name="Sibley C.D."/>
            <person name="Field T.R."/>
            <person name="Grinwis M."/>
            <person name="Eshaghurshan C.S."/>
            <person name="Surette M.G."/>
            <person name="Young S.K."/>
            <person name="Zeng Q."/>
            <person name="Gargeya S."/>
            <person name="Fitzgerald M."/>
            <person name="Haas B."/>
            <person name="Abouelleil A."/>
            <person name="Alvarado L."/>
            <person name="Arachchi H.M."/>
            <person name="Berlin A."/>
            <person name="Brown A."/>
            <person name="Chapman S.B."/>
            <person name="Chen Z."/>
            <person name="Dunbar C."/>
            <person name="Freedman E."/>
            <person name="Gearin G."/>
            <person name="Gellesch M."/>
            <person name="Goldberg J."/>
            <person name="Griggs A."/>
            <person name="Gujja S."/>
            <person name="Heilman E.R."/>
            <person name="Heiman D."/>
            <person name="Howarth C."/>
            <person name="Larson L."/>
            <person name="Lui A."/>
            <person name="MacDonald P.J.P."/>
            <person name="Mehta T."/>
            <person name="Montmayeur A."/>
            <person name="Murphy C."/>
            <person name="Neiman D."/>
            <person name="Pearson M."/>
            <person name="Priest M."/>
            <person name="Roberts A."/>
            <person name="Saif S."/>
            <person name="Shea T."/>
            <person name="Shenoy N."/>
            <person name="Sisk P."/>
            <person name="Stolte C."/>
            <person name="Sykes S."/>
            <person name="White J."/>
            <person name="Yandava C."/>
            <person name="Wortman J."/>
            <person name="Nusbaum C."/>
            <person name="Birren B."/>
        </authorList>
    </citation>
    <scope>NUCLEOTIDE SEQUENCE [LARGE SCALE GENOMIC DNA]</scope>
    <source>
        <strain evidence="2 3">M341</strain>
    </source>
</reference>
<sequence length="76" mass="9118">MFNTEKIKKRYYIFLVFYLLFGIVLLLILDRAVSPDFTQKYKTILSVFQFVYSILPIVLSWALTNYIDKKTKNLEK</sequence>
<organism evidence="2 3">
    <name type="scientific">Gemella haemolysans M341</name>
    <dbReference type="NCBI Taxonomy" id="562981"/>
    <lineage>
        <taxon>Bacteria</taxon>
        <taxon>Bacillati</taxon>
        <taxon>Bacillota</taxon>
        <taxon>Bacilli</taxon>
        <taxon>Bacillales</taxon>
        <taxon>Gemellaceae</taxon>
        <taxon>Gemella</taxon>
    </lineage>
</organism>
<keyword evidence="1" id="KW-1133">Transmembrane helix</keyword>
<evidence type="ECO:0000256" key="1">
    <source>
        <dbReference type="SAM" id="Phobius"/>
    </source>
</evidence>
<dbReference type="EMBL" id="ACRO01000030">
    <property type="protein sequence ID" value="EGF87063.1"/>
    <property type="molecule type" value="Genomic_DNA"/>
</dbReference>
<keyword evidence="1" id="KW-0812">Transmembrane</keyword>
<dbReference type="RefSeq" id="WP_003147581.1">
    <property type="nucleotide sequence ID" value="NZ_GL883584.1"/>
</dbReference>
<comment type="caution">
    <text evidence="2">The sequence shown here is derived from an EMBL/GenBank/DDBJ whole genome shotgun (WGS) entry which is preliminary data.</text>
</comment>
<accession>A0AA87AKV8</accession>
<gene>
    <name evidence="2" type="ORF">HMPREF0428_01433</name>
</gene>
<dbReference type="Proteomes" id="UP000004773">
    <property type="component" value="Unassembled WGS sequence"/>
</dbReference>
<dbReference type="AlphaFoldDB" id="A0AA87AKV8"/>
<keyword evidence="1" id="KW-0472">Membrane</keyword>
<evidence type="ECO:0000313" key="2">
    <source>
        <dbReference type="EMBL" id="EGF87063.1"/>
    </source>
</evidence>
<evidence type="ECO:0000313" key="3">
    <source>
        <dbReference type="Proteomes" id="UP000004773"/>
    </source>
</evidence>
<protein>
    <submittedName>
        <fullName evidence="2">Uncharacterized protein</fullName>
    </submittedName>
</protein>
<name>A0AA87AKV8_9BACL</name>